<organism evidence="1 2">
    <name type="scientific">Solanum tuberosum</name>
    <name type="common">Potato</name>
    <dbReference type="NCBI Taxonomy" id="4113"/>
    <lineage>
        <taxon>Eukaryota</taxon>
        <taxon>Viridiplantae</taxon>
        <taxon>Streptophyta</taxon>
        <taxon>Embryophyta</taxon>
        <taxon>Tracheophyta</taxon>
        <taxon>Spermatophyta</taxon>
        <taxon>Magnoliopsida</taxon>
        <taxon>eudicotyledons</taxon>
        <taxon>Gunneridae</taxon>
        <taxon>Pentapetalae</taxon>
        <taxon>asterids</taxon>
        <taxon>lamiids</taxon>
        <taxon>Solanales</taxon>
        <taxon>Solanaceae</taxon>
        <taxon>Solanoideae</taxon>
        <taxon>Solaneae</taxon>
        <taxon>Solanum</taxon>
    </lineage>
</organism>
<accession>A0ABQ7W0J8</accession>
<dbReference type="PANTHER" id="PTHR11439:SF517">
    <property type="entry name" value="CYSTEINE-RICH RLK (RECEPTOR-LIKE PROTEIN KINASE) 8"/>
    <property type="match status" value="1"/>
</dbReference>
<dbReference type="PANTHER" id="PTHR11439">
    <property type="entry name" value="GAG-POL-RELATED RETROTRANSPOSON"/>
    <property type="match status" value="1"/>
</dbReference>
<sequence length="153" mass="17631">MGFFFCHGSNSALHVYTDADWAGDQNDHTSTSTYVIYFGLAPISSSLKKQKIVAQSSTEAKYRVVAETNWLTNILKELRISLDNVPTIYYDNNRTTYLCQNPVFHSRMKHIVMTRAYTLEVSDTQEPLLVPKRTLILDDYKRKTNLSMQKLKN</sequence>
<reference evidence="1 2" key="1">
    <citation type="journal article" date="2021" name="bioRxiv">
        <title>Chromosome-scale and haplotype-resolved genome assembly of a tetraploid potato cultivar.</title>
        <authorList>
            <person name="Sun H."/>
            <person name="Jiao W.-B."/>
            <person name="Krause K."/>
            <person name="Campoy J.A."/>
            <person name="Goel M."/>
            <person name="Folz-Donahue K."/>
            <person name="Kukat C."/>
            <person name="Huettel B."/>
            <person name="Schneeberger K."/>
        </authorList>
    </citation>
    <scope>NUCLEOTIDE SEQUENCE [LARGE SCALE GENOMIC DNA]</scope>
    <source>
        <strain evidence="1">SolTubOtavaFocal</strain>
        <tissue evidence="1">Leaves</tissue>
    </source>
</reference>
<protein>
    <submittedName>
        <fullName evidence="1">Uncharacterized protein</fullName>
    </submittedName>
</protein>
<dbReference type="EMBL" id="JAIVGD010000005">
    <property type="protein sequence ID" value="KAH0773519.1"/>
    <property type="molecule type" value="Genomic_DNA"/>
</dbReference>
<evidence type="ECO:0000313" key="1">
    <source>
        <dbReference type="EMBL" id="KAH0773519.1"/>
    </source>
</evidence>
<comment type="caution">
    <text evidence="1">The sequence shown here is derived from an EMBL/GenBank/DDBJ whole genome shotgun (WGS) entry which is preliminary data.</text>
</comment>
<keyword evidence="2" id="KW-1185">Reference proteome</keyword>
<gene>
    <name evidence="1" type="ORF">KY290_010656</name>
</gene>
<name>A0ABQ7W0J8_SOLTU</name>
<dbReference type="Proteomes" id="UP000826656">
    <property type="component" value="Unassembled WGS sequence"/>
</dbReference>
<evidence type="ECO:0000313" key="2">
    <source>
        <dbReference type="Proteomes" id="UP000826656"/>
    </source>
</evidence>
<dbReference type="CDD" id="cd09272">
    <property type="entry name" value="RNase_HI_RT_Ty1"/>
    <property type="match status" value="1"/>
</dbReference>
<proteinExistence type="predicted"/>